<feature type="transmembrane region" description="Helical" evidence="1">
    <location>
        <begin position="16"/>
        <end position="34"/>
    </location>
</feature>
<keyword evidence="1" id="KW-0472">Membrane</keyword>
<evidence type="ECO:0000313" key="2">
    <source>
        <dbReference type="EMBL" id="KNZ41477.1"/>
    </source>
</evidence>
<organism evidence="2 3">
    <name type="scientific">Acetobacterium bakii</name>
    <dbReference type="NCBI Taxonomy" id="52689"/>
    <lineage>
        <taxon>Bacteria</taxon>
        <taxon>Bacillati</taxon>
        <taxon>Bacillota</taxon>
        <taxon>Clostridia</taxon>
        <taxon>Eubacteriales</taxon>
        <taxon>Eubacteriaceae</taxon>
        <taxon>Acetobacterium</taxon>
    </lineage>
</organism>
<protein>
    <recommendedName>
        <fullName evidence="4">ABC-2 transporter permease</fullName>
    </recommendedName>
</protein>
<dbReference type="AlphaFoldDB" id="A0A0L6TZH5"/>
<dbReference type="OrthoDB" id="419694at186801"/>
<feature type="transmembrane region" description="Helical" evidence="1">
    <location>
        <begin position="83"/>
        <end position="108"/>
    </location>
</feature>
<gene>
    <name evidence="2" type="ORF">AKG39_11665</name>
</gene>
<comment type="caution">
    <text evidence="2">The sequence shown here is derived from an EMBL/GenBank/DDBJ whole genome shotgun (WGS) entry which is preliminary data.</text>
</comment>
<dbReference type="RefSeq" id="WP_050740582.1">
    <property type="nucleotide sequence ID" value="NZ_LGYO01000028.1"/>
</dbReference>
<dbReference type="Pfam" id="PF13346">
    <property type="entry name" value="ABC2_membrane_5"/>
    <property type="match status" value="1"/>
</dbReference>
<name>A0A0L6TZH5_9FIRM</name>
<keyword evidence="1" id="KW-1133">Transmembrane helix</keyword>
<sequence length="223" mass="25900">MLKLIWRDLHVYQRKNMASLIFTALIYMVIYNFWPYENGLLLVMILVFITFCDNALSVAFSLDDIYKFNRYIVSLPTKRETMVFSRFLSSYLVGCLGIIVLFIFQIIMTYATRNTVNTSFFDSMSLNKFLFCFGSINIYCAIIFTLRNKFGVKKLKLLFNVVYIIFFLSLSLLVSQGSMNALPLIMKSASIIFLLLIVYAMFSLVLIIMAMLVSMRIVKSKEF</sequence>
<keyword evidence="3" id="KW-1185">Reference proteome</keyword>
<evidence type="ECO:0008006" key="4">
    <source>
        <dbReference type="Google" id="ProtNLM"/>
    </source>
</evidence>
<proteinExistence type="predicted"/>
<evidence type="ECO:0000313" key="3">
    <source>
        <dbReference type="Proteomes" id="UP000036873"/>
    </source>
</evidence>
<keyword evidence="1" id="KW-0812">Transmembrane</keyword>
<evidence type="ECO:0000256" key="1">
    <source>
        <dbReference type="SAM" id="Phobius"/>
    </source>
</evidence>
<feature type="transmembrane region" description="Helical" evidence="1">
    <location>
        <begin position="158"/>
        <end position="179"/>
    </location>
</feature>
<dbReference type="EMBL" id="LGYO01000028">
    <property type="protein sequence ID" value="KNZ41477.1"/>
    <property type="molecule type" value="Genomic_DNA"/>
</dbReference>
<feature type="transmembrane region" description="Helical" evidence="1">
    <location>
        <begin position="191"/>
        <end position="213"/>
    </location>
</feature>
<dbReference type="Proteomes" id="UP000036873">
    <property type="component" value="Unassembled WGS sequence"/>
</dbReference>
<feature type="transmembrane region" description="Helical" evidence="1">
    <location>
        <begin position="40"/>
        <end position="62"/>
    </location>
</feature>
<reference evidence="3" key="1">
    <citation type="submission" date="2015-07" db="EMBL/GenBank/DDBJ databases">
        <title>Draft genome sequence of Acetobacterium bakii DSM 8293, a potential psychrophilic chemical producer through syngas fermentation.</title>
        <authorList>
            <person name="Song Y."/>
            <person name="Hwang S."/>
            <person name="Cho B.-K."/>
        </authorList>
    </citation>
    <scope>NUCLEOTIDE SEQUENCE [LARGE SCALE GENOMIC DNA]</scope>
    <source>
        <strain evidence="3">DSM 8239</strain>
    </source>
</reference>
<accession>A0A0L6TZH5</accession>
<feature type="transmembrane region" description="Helical" evidence="1">
    <location>
        <begin position="128"/>
        <end position="146"/>
    </location>
</feature>
<dbReference type="InterPro" id="IPR025699">
    <property type="entry name" value="ABC2_memb-like"/>
</dbReference>